<name>A0A318IRP3_9BURK</name>
<dbReference type="InterPro" id="IPR036388">
    <property type="entry name" value="WH-like_DNA-bd_sf"/>
</dbReference>
<dbReference type="GO" id="GO:0003700">
    <property type="term" value="F:DNA-binding transcription factor activity"/>
    <property type="evidence" value="ECO:0007669"/>
    <property type="project" value="InterPro"/>
</dbReference>
<evidence type="ECO:0000313" key="3">
    <source>
        <dbReference type="Proteomes" id="UP000247792"/>
    </source>
</evidence>
<comment type="caution">
    <text evidence="2">The sequence shown here is derived from an EMBL/GenBank/DDBJ whole genome shotgun (WGS) entry which is preliminary data.</text>
</comment>
<gene>
    <name evidence="2" type="ORF">DFR42_11614</name>
</gene>
<organism evidence="2 3">
    <name type="scientific">Undibacterium pigrum</name>
    <dbReference type="NCBI Taxonomy" id="401470"/>
    <lineage>
        <taxon>Bacteria</taxon>
        <taxon>Pseudomonadati</taxon>
        <taxon>Pseudomonadota</taxon>
        <taxon>Betaproteobacteria</taxon>
        <taxon>Burkholderiales</taxon>
        <taxon>Oxalobacteraceae</taxon>
        <taxon>Undibacterium</taxon>
    </lineage>
</organism>
<dbReference type="PROSITE" id="PS50987">
    <property type="entry name" value="HTH_ARSR_2"/>
    <property type="match status" value="1"/>
</dbReference>
<dbReference type="EMBL" id="QJKB01000016">
    <property type="protein sequence ID" value="PXX37320.1"/>
    <property type="molecule type" value="Genomic_DNA"/>
</dbReference>
<dbReference type="PANTHER" id="PTHR39168:SF1">
    <property type="entry name" value="TRANSCRIPTIONAL REGULATORY PROTEIN"/>
    <property type="match status" value="1"/>
</dbReference>
<accession>A0A318IRP3</accession>
<dbReference type="GO" id="GO:0010288">
    <property type="term" value="P:response to lead ion"/>
    <property type="evidence" value="ECO:0007669"/>
    <property type="project" value="TreeGrafter"/>
</dbReference>
<dbReference type="RefSeq" id="WP_110257975.1">
    <property type="nucleotide sequence ID" value="NZ_QJKB01000016.1"/>
</dbReference>
<dbReference type="InterPro" id="IPR052543">
    <property type="entry name" value="HTH_Metal-responsive_Reg"/>
</dbReference>
<dbReference type="GO" id="GO:0097063">
    <property type="term" value="F:cadmium ion sensor activity"/>
    <property type="evidence" value="ECO:0007669"/>
    <property type="project" value="TreeGrafter"/>
</dbReference>
<dbReference type="PANTHER" id="PTHR39168">
    <property type="entry name" value="TRANSCRIPTIONAL REGULATOR-RELATED"/>
    <property type="match status" value="1"/>
</dbReference>
<dbReference type="InterPro" id="IPR011991">
    <property type="entry name" value="ArsR-like_HTH"/>
</dbReference>
<protein>
    <submittedName>
        <fullName evidence="2">ArsR family transcriptional regulator</fullName>
    </submittedName>
</protein>
<dbReference type="InterPro" id="IPR001845">
    <property type="entry name" value="HTH_ArsR_DNA-bd_dom"/>
</dbReference>
<dbReference type="SUPFAM" id="SSF46785">
    <property type="entry name" value="Winged helix' DNA-binding domain"/>
    <property type="match status" value="1"/>
</dbReference>
<dbReference type="InterPro" id="IPR036390">
    <property type="entry name" value="WH_DNA-bd_sf"/>
</dbReference>
<dbReference type="GO" id="GO:0003677">
    <property type="term" value="F:DNA binding"/>
    <property type="evidence" value="ECO:0007669"/>
    <property type="project" value="TreeGrafter"/>
</dbReference>
<dbReference type="CDD" id="cd00090">
    <property type="entry name" value="HTH_ARSR"/>
    <property type="match status" value="1"/>
</dbReference>
<dbReference type="AlphaFoldDB" id="A0A318IRP3"/>
<dbReference type="Proteomes" id="UP000247792">
    <property type="component" value="Unassembled WGS sequence"/>
</dbReference>
<dbReference type="Pfam" id="PF12840">
    <property type="entry name" value="HTH_20"/>
    <property type="match status" value="1"/>
</dbReference>
<reference evidence="2 3" key="1">
    <citation type="submission" date="2018-05" db="EMBL/GenBank/DDBJ databases">
        <title>Genomic Encyclopedia of Type Strains, Phase IV (KMG-IV): sequencing the most valuable type-strain genomes for metagenomic binning, comparative biology and taxonomic classification.</title>
        <authorList>
            <person name="Goeker M."/>
        </authorList>
    </citation>
    <scope>NUCLEOTIDE SEQUENCE [LARGE SCALE GENOMIC DNA]</scope>
    <source>
        <strain evidence="2 3">DSM 19792</strain>
    </source>
</reference>
<dbReference type="OrthoDB" id="9797716at2"/>
<dbReference type="Gene3D" id="1.10.10.10">
    <property type="entry name" value="Winged helix-like DNA-binding domain superfamily/Winged helix DNA-binding domain"/>
    <property type="match status" value="1"/>
</dbReference>
<evidence type="ECO:0000259" key="1">
    <source>
        <dbReference type="PROSITE" id="PS50987"/>
    </source>
</evidence>
<dbReference type="GO" id="GO:0046686">
    <property type="term" value="P:response to cadmium ion"/>
    <property type="evidence" value="ECO:0007669"/>
    <property type="project" value="TreeGrafter"/>
</dbReference>
<dbReference type="GO" id="GO:0032791">
    <property type="term" value="F:lead ion binding"/>
    <property type="evidence" value="ECO:0007669"/>
    <property type="project" value="TreeGrafter"/>
</dbReference>
<sequence>MDDAQNISDAIPHIIPRIAALMADPARAAMLWSLIDGTTRPAGELAFAANVSAQSASAHLARLVEGGLLTSQAHGRHRYFRIASAEAASLIESMAVLGAATHTKASRQPPQPALVRSMPKPFLHARTCYDHLAGELAVQLLDAMLTAKWLEADGKDFKPSALGSEKLAALGIARTEHTKSRRIYARCCIDLTQRRPHLAGVLGAELLNMFVREAWILRTPRSRIVSLTPKGQDAIRKIFDV</sequence>
<dbReference type="SMART" id="SM00418">
    <property type="entry name" value="HTH_ARSR"/>
    <property type="match status" value="1"/>
</dbReference>
<keyword evidence="3" id="KW-1185">Reference proteome</keyword>
<evidence type="ECO:0000313" key="2">
    <source>
        <dbReference type="EMBL" id="PXX37320.1"/>
    </source>
</evidence>
<proteinExistence type="predicted"/>
<feature type="domain" description="HTH arsR-type" evidence="1">
    <location>
        <begin position="7"/>
        <end position="102"/>
    </location>
</feature>